<feature type="domain" description="CCHC-type" evidence="4">
    <location>
        <begin position="77"/>
        <end position="90"/>
    </location>
</feature>
<accession>A0ABQ4ZUV7</accession>
<feature type="region of interest" description="Disordered" evidence="3">
    <location>
        <begin position="647"/>
        <end position="668"/>
    </location>
</feature>
<dbReference type="EMBL" id="BQNB010011616">
    <property type="protein sequence ID" value="GJS92917.1"/>
    <property type="molecule type" value="Genomic_DNA"/>
</dbReference>
<proteinExistence type="predicted"/>
<keyword evidence="1" id="KW-0479">Metal-binding</keyword>
<evidence type="ECO:0000256" key="2">
    <source>
        <dbReference type="SAM" id="Coils"/>
    </source>
</evidence>
<dbReference type="SMART" id="SM00343">
    <property type="entry name" value="ZnF_C2HC"/>
    <property type="match status" value="1"/>
</dbReference>
<dbReference type="Proteomes" id="UP001151760">
    <property type="component" value="Unassembled WGS sequence"/>
</dbReference>
<dbReference type="Gene3D" id="4.10.60.10">
    <property type="entry name" value="Zinc finger, CCHC-type"/>
    <property type="match status" value="1"/>
</dbReference>
<evidence type="ECO:0000256" key="1">
    <source>
        <dbReference type="PROSITE-ProRule" id="PRU00047"/>
    </source>
</evidence>
<dbReference type="InterPro" id="IPR001878">
    <property type="entry name" value="Znf_CCHC"/>
</dbReference>
<gene>
    <name evidence="5" type="ORF">Tco_0799885</name>
</gene>
<dbReference type="Pfam" id="PF07727">
    <property type="entry name" value="RVT_2"/>
    <property type="match status" value="1"/>
</dbReference>
<feature type="compositionally biased region" description="Basic and acidic residues" evidence="3">
    <location>
        <begin position="268"/>
        <end position="282"/>
    </location>
</feature>
<keyword evidence="2" id="KW-0175">Coiled coil</keyword>
<dbReference type="PROSITE" id="PS50158">
    <property type="entry name" value="ZF_CCHC"/>
    <property type="match status" value="1"/>
</dbReference>
<sequence>MSDDVIYSFFANQSNSPQVNDEDIQQIDADDLEGMDLKWQMAMLTMICKKDFLNKTIRRVKANGFETTGFNKSKVECYNCHKKGHFARECMAPRENRNREPIRRNVIVEITEIKALMAQDGLGYDWSDQAEEGPTNFALMAYTSSGSSSSSSSDSESQLNVGAYKEGLESVEARLDVYKKNEENERYKTIEGYHAVPPPYIGNFMPPKYDLVLADEAEYVFSKSITGILDAATREAKTSVSKPKSVGEQKTRYLTVRMRMRLSLNLNREKEEEKIDSKHLENEDSEVPNTKEPIVNQEQDANVNSTNNINTVSPTISDADIEKKITSNQKDDKELTEHVEPKKVIQALTDLSWIKAMQDELLQFKLQKDGRCKECFLYGTIEEEVYVCQPPGFEDPQFPDKFYKVEKALYGLHQAPRASVWIILGSVWMHPSIKELKDKSGRGATIFFQHRRRSGPRCQDTILGGAEAQIKFEACVCKLALLQNSLVNLLRILLLQIRDVITVDVQNKEVDRSQSLKRHSRRNDGRSTNIHGGNCSCTTEDTSYQAPIQQNQVVPLSELEKIKKINEVNIKAMQAQINNVKNELRNEMQTSIQASMSNQTNELKNMMASFFQMNTASSSGLGSLPGNTIANPKGKLKAITTRSGLVLDGPSVPMPPPFINPEEDERVEDTLTDPKLAKYTFKVPPPLV</sequence>
<organism evidence="5 6">
    <name type="scientific">Tanacetum coccineum</name>
    <dbReference type="NCBI Taxonomy" id="301880"/>
    <lineage>
        <taxon>Eukaryota</taxon>
        <taxon>Viridiplantae</taxon>
        <taxon>Streptophyta</taxon>
        <taxon>Embryophyta</taxon>
        <taxon>Tracheophyta</taxon>
        <taxon>Spermatophyta</taxon>
        <taxon>Magnoliopsida</taxon>
        <taxon>eudicotyledons</taxon>
        <taxon>Gunneridae</taxon>
        <taxon>Pentapetalae</taxon>
        <taxon>asterids</taxon>
        <taxon>campanulids</taxon>
        <taxon>Asterales</taxon>
        <taxon>Asteraceae</taxon>
        <taxon>Asteroideae</taxon>
        <taxon>Anthemideae</taxon>
        <taxon>Anthemidinae</taxon>
        <taxon>Tanacetum</taxon>
    </lineage>
</organism>
<dbReference type="InterPro" id="IPR036875">
    <property type="entry name" value="Znf_CCHC_sf"/>
</dbReference>
<feature type="region of interest" description="Disordered" evidence="3">
    <location>
        <begin position="268"/>
        <end position="287"/>
    </location>
</feature>
<feature type="region of interest" description="Disordered" evidence="3">
    <location>
        <begin position="511"/>
        <end position="533"/>
    </location>
</feature>
<keyword evidence="6" id="KW-1185">Reference proteome</keyword>
<dbReference type="SUPFAM" id="SSF57756">
    <property type="entry name" value="Retrovirus zinc finger-like domains"/>
    <property type="match status" value="1"/>
</dbReference>
<dbReference type="InterPro" id="IPR013103">
    <property type="entry name" value="RVT_2"/>
</dbReference>
<evidence type="ECO:0000313" key="5">
    <source>
        <dbReference type="EMBL" id="GJS92917.1"/>
    </source>
</evidence>
<comment type="caution">
    <text evidence="5">The sequence shown here is derived from an EMBL/GenBank/DDBJ whole genome shotgun (WGS) entry which is preliminary data.</text>
</comment>
<dbReference type="Pfam" id="PF00098">
    <property type="entry name" value="zf-CCHC"/>
    <property type="match status" value="1"/>
</dbReference>
<keyword evidence="1" id="KW-0863">Zinc-finger</keyword>
<reference evidence="5" key="1">
    <citation type="journal article" date="2022" name="Int. J. Mol. Sci.">
        <title>Draft Genome of Tanacetum Coccineum: Genomic Comparison of Closely Related Tanacetum-Family Plants.</title>
        <authorList>
            <person name="Yamashiro T."/>
            <person name="Shiraishi A."/>
            <person name="Nakayama K."/>
            <person name="Satake H."/>
        </authorList>
    </citation>
    <scope>NUCLEOTIDE SEQUENCE</scope>
</reference>
<evidence type="ECO:0000313" key="6">
    <source>
        <dbReference type="Proteomes" id="UP001151760"/>
    </source>
</evidence>
<protein>
    <submittedName>
        <fullName evidence="5">Ribonuclease H-like domain-containing protein</fullName>
    </submittedName>
</protein>
<keyword evidence="1" id="KW-0862">Zinc</keyword>
<evidence type="ECO:0000256" key="3">
    <source>
        <dbReference type="SAM" id="MobiDB-lite"/>
    </source>
</evidence>
<evidence type="ECO:0000259" key="4">
    <source>
        <dbReference type="PROSITE" id="PS50158"/>
    </source>
</evidence>
<reference evidence="5" key="2">
    <citation type="submission" date="2022-01" db="EMBL/GenBank/DDBJ databases">
        <authorList>
            <person name="Yamashiro T."/>
            <person name="Shiraishi A."/>
            <person name="Satake H."/>
            <person name="Nakayama K."/>
        </authorList>
    </citation>
    <scope>NUCLEOTIDE SEQUENCE</scope>
</reference>
<name>A0ABQ4ZUV7_9ASTR</name>
<feature type="coiled-coil region" evidence="2">
    <location>
        <begin position="556"/>
        <end position="590"/>
    </location>
</feature>